<accession>A0A507AJZ9</accession>
<dbReference type="EMBL" id="SKBQ01000054">
    <property type="protein sequence ID" value="TPX10705.1"/>
    <property type="molecule type" value="Genomic_DNA"/>
</dbReference>
<reference evidence="2 3" key="1">
    <citation type="submission" date="2019-06" db="EMBL/GenBank/DDBJ databases">
        <title>Draft genome sequence of the filamentous fungus Phialemoniopsis curvata isolated from diesel fuel.</title>
        <authorList>
            <person name="Varaljay V.A."/>
            <person name="Lyon W.J."/>
            <person name="Crouch A.L."/>
            <person name="Drake C.E."/>
            <person name="Hollomon J.M."/>
            <person name="Nadeau L.J."/>
            <person name="Nunn H.S."/>
            <person name="Stevenson B.S."/>
            <person name="Bojanowski C.L."/>
            <person name="Crookes-Goodson W.J."/>
        </authorList>
    </citation>
    <scope>NUCLEOTIDE SEQUENCE [LARGE SCALE GENOMIC DNA]</scope>
    <source>
        <strain evidence="2 3">D216</strain>
    </source>
</reference>
<dbReference type="AlphaFoldDB" id="A0A507AJZ9"/>
<dbReference type="RefSeq" id="XP_030992416.1">
    <property type="nucleotide sequence ID" value="XM_031143110.1"/>
</dbReference>
<sequence length="170" mass="19600">MGFDCGFDIFPRLELNVADKQAYEEFLREVIDTYGGVHDKEGRRADGKVLVLPSDTDAPNKVNIWFMVGECPHLPSTPNRCNYFLRFSSKVSGRLTTPAAKYINGVHEIARKHFGDRVHYWHEMNETGDERQWGYYDWLEVQKADKELEALGPYTKHEDEQGSQRKGDDG</sequence>
<keyword evidence="3" id="KW-1185">Reference proteome</keyword>
<comment type="caution">
    <text evidence="2">The sequence shown here is derived from an EMBL/GenBank/DDBJ whole genome shotgun (WGS) entry which is preliminary data.</text>
</comment>
<evidence type="ECO:0000313" key="3">
    <source>
        <dbReference type="Proteomes" id="UP000319257"/>
    </source>
</evidence>
<protein>
    <submittedName>
        <fullName evidence="2">Uncharacterized protein</fullName>
    </submittedName>
</protein>
<dbReference type="GeneID" id="41975721"/>
<name>A0A507AJZ9_9PEZI</name>
<dbReference type="InParanoid" id="A0A507AJZ9"/>
<feature type="region of interest" description="Disordered" evidence="1">
    <location>
        <begin position="150"/>
        <end position="170"/>
    </location>
</feature>
<proteinExistence type="predicted"/>
<dbReference type="Proteomes" id="UP000319257">
    <property type="component" value="Unassembled WGS sequence"/>
</dbReference>
<evidence type="ECO:0000313" key="2">
    <source>
        <dbReference type="EMBL" id="TPX10705.1"/>
    </source>
</evidence>
<evidence type="ECO:0000256" key="1">
    <source>
        <dbReference type="SAM" id="MobiDB-lite"/>
    </source>
</evidence>
<organism evidence="2 3">
    <name type="scientific">Thyridium curvatum</name>
    <dbReference type="NCBI Taxonomy" id="1093900"/>
    <lineage>
        <taxon>Eukaryota</taxon>
        <taxon>Fungi</taxon>
        <taxon>Dikarya</taxon>
        <taxon>Ascomycota</taxon>
        <taxon>Pezizomycotina</taxon>
        <taxon>Sordariomycetes</taxon>
        <taxon>Sordariomycetidae</taxon>
        <taxon>Thyridiales</taxon>
        <taxon>Thyridiaceae</taxon>
        <taxon>Thyridium</taxon>
    </lineage>
</organism>
<gene>
    <name evidence="2" type="ORF">E0L32_008274</name>
</gene>
<dbReference type="OrthoDB" id="265717at2759"/>